<dbReference type="PROSITE" id="PS50950">
    <property type="entry name" value="ZF_THAP"/>
    <property type="match status" value="1"/>
</dbReference>
<dbReference type="Proteomes" id="UP001159428">
    <property type="component" value="Unassembled WGS sequence"/>
</dbReference>
<protein>
    <recommendedName>
        <fullName evidence="13">THAP-type domain-containing protein</fullName>
    </recommendedName>
</protein>
<evidence type="ECO:0000256" key="3">
    <source>
        <dbReference type="ARBA" id="ARBA00022723"/>
    </source>
</evidence>
<keyword evidence="8 12" id="KW-0238">DNA-binding</keyword>
<dbReference type="GO" id="GO:0005654">
    <property type="term" value="C:nucleoplasm"/>
    <property type="evidence" value="ECO:0007669"/>
    <property type="project" value="UniProtKB-SubCell"/>
</dbReference>
<evidence type="ECO:0000313" key="15">
    <source>
        <dbReference type="Proteomes" id="UP001159428"/>
    </source>
</evidence>
<evidence type="ECO:0000256" key="2">
    <source>
        <dbReference type="ARBA" id="ARBA00006177"/>
    </source>
</evidence>
<proteinExistence type="inferred from homology"/>
<keyword evidence="3" id="KW-0479">Metal-binding</keyword>
<comment type="caution">
    <text evidence="14">The sequence shown here is derived from an EMBL/GenBank/DDBJ whole genome shotgun (WGS) entry which is preliminary data.</text>
</comment>
<gene>
    <name evidence="14" type="ORF">PMEA_00016455</name>
</gene>
<reference evidence="14 15" key="1">
    <citation type="submission" date="2022-05" db="EMBL/GenBank/DDBJ databases">
        <authorList>
            <consortium name="Genoscope - CEA"/>
            <person name="William W."/>
        </authorList>
    </citation>
    <scope>NUCLEOTIDE SEQUENCE [LARGE SCALE GENOMIC DNA]</scope>
</reference>
<keyword evidence="15" id="KW-1185">Reference proteome</keyword>
<evidence type="ECO:0000256" key="6">
    <source>
        <dbReference type="ARBA" id="ARBA00023015"/>
    </source>
</evidence>
<evidence type="ECO:0000256" key="5">
    <source>
        <dbReference type="ARBA" id="ARBA00022833"/>
    </source>
</evidence>
<dbReference type="SMART" id="SM00980">
    <property type="entry name" value="THAP"/>
    <property type="match status" value="1"/>
</dbReference>
<evidence type="ECO:0000256" key="7">
    <source>
        <dbReference type="ARBA" id="ARBA00023054"/>
    </source>
</evidence>
<keyword evidence="11" id="KW-0131">Cell cycle</keyword>
<keyword evidence="4 12" id="KW-0863">Zinc-finger</keyword>
<dbReference type="PANTHER" id="PTHR46600:SF1">
    <property type="entry name" value="THAP DOMAIN-CONTAINING PROTEIN 1"/>
    <property type="match status" value="1"/>
</dbReference>
<evidence type="ECO:0000256" key="8">
    <source>
        <dbReference type="ARBA" id="ARBA00023125"/>
    </source>
</evidence>
<evidence type="ECO:0000256" key="9">
    <source>
        <dbReference type="ARBA" id="ARBA00023163"/>
    </source>
</evidence>
<dbReference type="PANTHER" id="PTHR46600">
    <property type="entry name" value="THAP DOMAIN-CONTAINING"/>
    <property type="match status" value="1"/>
</dbReference>
<dbReference type="InterPro" id="IPR006612">
    <property type="entry name" value="THAP_Znf"/>
</dbReference>
<evidence type="ECO:0000256" key="4">
    <source>
        <dbReference type="ARBA" id="ARBA00022771"/>
    </source>
</evidence>
<dbReference type="AlphaFoldDB" id="A0AAU9VU48"/>
<dbReference type="InterPro" id="IPR026516">
    <property type="entry name" value="THAP1/10"/>
</dbReference>
<keyword evidence="5" id="KW-0862">Zinc</keyword>
<dbReference type="InterPro" id="IPR038441">
    <property type="entry name" value="THAP_Znf_sf"/>
</dbReference>
<feature type="non-terminal residue" evidence="14">
    <location>
        <position position="1"/>
    </location>
</feature>
<organism evidence="14 15">
    <name type="scientific">Pocillopora meandrina</name>
    <dbReference type="NCBI Taxonomy" id="46732"/>
    <lineage>
        <taxon>Eukaryota</taxon>
        <taxon>Metazoa</taxon>
        <taxon>Cnidaria</taxon>
        <taxon>Anthozoa</taxon>
        <taxon>Hexacorallia</taxon>
        <taxon>Scleractinia</taxon>
        <taxon>Astrocoeniina</taxon>
        <taxon>Pocilloporidae</taxon>
        <taxon>Pocillopora</taxon>
    </lineage>
</organism>
<keyword evidence="10" id="KW-0539">Nucleus</keyword>
<dbReference type="Gene3D" id="6.20.210.20">
    <property type="entry name" value="THAP domain"/>
    <property type="match status" value="1"/>
</dbReference>
<evidence type="ECO:0000313" key="14">
    <source>
        <dbReference type="EMBL" id="CAH3035747.1"/>
    </source>
</evidence>
<evidence type="ECO:0000256" key="1">
    <source>
        <dbReference type="ARBA" id="ARBA00004642"/>
    </source>
</evidence>
<keyword evidence="6" id="KW-0805">Transcription regulation</keyword>
<evidence type="ECO:0000256" key="12">
    <source>
        <dbReference type="PROSITE-ProRule" id="PRU00309"/>
    </source>
</evidence>
<evidence type="ECO:0000256" key="10">
    <source>
        <dbReference type="ARBA" id="ARBA00023242"/>
    </source>
</evidence>
<comment type="subcellular location">
    <subcellularLocation>
        <location evidence="1">Nucleus</location>
        <location evidence="1">Nucleoplasm</location>
    </subcellularLocation>
</comment>
<keyword evidence="7" id="KW-0175">Coiled coil</keyword>
<dbReference type="Pfam" id="PF05485">
    <property type="entry name" value="THAP"/>
    <property type="match status" value="1"/>
</dbReference>
<keyword evidence="9" id="KW-0804">Transcription</keyword>
<comment type="similarity">
    <text evidence="2">Belongs to the THAP1 family.</text>
</comment>
<dbReference type="GO" id="GO:0043565">
    <property type="term" value="F:sequence-specific DNA binding"/>
    <property type="evidence" value="ECO:0007669"/>
    <property type="project" value="InterPro"/>
</dbReference>
<feature type="domain" description="THAP-type" evidence="13">
    <location>
        <begin position="10"/>
        <end position="97"/>
    </location>
</feature>
<dbReference type="SUPFAM" id="SSF57716">
    <property type="entry name" value="Glucocorticoid receptor-like (DNA-binding domain)"/>
    <property type="match status" value="1"/>
</dbReference>
<dbReference type="EMBL" id="CALNXJ010000003">
    <property type="protein sequence ID" value="CAH3035747.1"/>
    <property type="molecule type" value="Genomic_DNA"/>
</dbReference>
<evidence type="ECO:0000256" key="11">
    <source>
        <dbReference type="ARBA" id="ARBA00023306"/>
    </source>
</evidence>
<name>A0AAU9VU48_9CNID</name>
<sequence length="103" mass="12219">DQGTVEITKLNKNRLHCCVPRCNWDSRYHGKLSFHRFPKHYALRNQWIIKIRRNEGSYFTITNNTRVCSRHFLESDYRPPTPTGKALLRTGVVPSVFNWRTNT</sequence>
<evidence type="ECO:0000259" key="13">
    <source>
        <dbReference type="PROSITE" id="PS50950"/>
    </source>
</evidence>
<dbReference type="GO" id="GO:0008270">
    <property type="term" value="F:zinc ion binding"/>
    <property type="evidence" value="ECO:0007669"/>
    <property type="project" value="UniProtKB-KW"/>
</dbReference>
<accession>A0AAU9VU48</accession>